<evidence type="ECO:0000256" key="3">
    <source>
        <dbReference type="ARBA" id="ARBA00022475"/>
    </source>
</evidence>
<dbReference type="OrthoDB" id="6117597at2759"/>
<evidence type="ECO:0000313" key="13">
    <source>
        <dbReference type="EMBL" id="EZA62823.1"/>
    </source>
</evidence>
<protein>
    <submittedName>
        <fullName evidence="13">Uncharacterized protein</fullName>
    </submittedName>
</protein>
<organism evidence="13 14">
    <name type="scientific">Ooceraea biroi</name>
    <name type="common">Clonal raider ant</name>
    <name type="synonym">Cerapachys biroi</name>
    <dbReference type="NCBI Taxonomy" id="2015173"/>
    <lineage>
        <taxon>Eukaryota</taxon>
        <taxon>Metazoa</taxon>
        <taxon>Ecdysozoa</taxon>
        <taxon>Arthropoda</taxon>
        <taxon>Hexapoda</taxon>
        <taxon>Insecta</taxon>
        <taxon>Pterygota</taxon>
        <taxon>Neoptera</taxon>
        <taxon>Endopterygota</taxon>
        <taxon>Hymenoptera</taxon>
        <taxon>Apocrita</taxon>
        <taxon>Aculeata</taxon>
        <taxon>Formicoidea</taxon>
        <taxon>Formicidae</taxon>
        <taxon>Dorylinae</taxon>
        <taxon>Ooceraea</taxon>
    </lineage>
</organism>
<dbReference type="GO" id="GO:0015276">
    <property type="term" value="F:ligand-gated monoatomic ion channel activity"/>
    <property type="evidence" value="ECO:0007669"/>
    <property type="project" value="InterPro"/>
</dbReference>
<keyword evidence="8" id="KW-0325">Glycoprotein</keyword>
<keyword evidence="3" id="KW-1003">Cell membrane</keyword>
<feature type="transmembrane region" description="Helical" evidence="9">
    <location>
        <begin position="603"/>
        <end position="626"/>
    </location>
</feature>
<dbReference type="GO" id="GO:0050906">
    <property type="term" value="P:detection of stimulus involved in sensory perception"/>
    <property type="evidence" value="ECO:0007669"/>
    <property type="project" value="UniProtKB-ARBA"/>
</dbReference>
<accession>A0A026X3Z8</accession>
<evidence type="ECO:0000256" key="6">
    <source>
        <dbReference type="ARBA" id="ARBA00023136"/>
    </source>
</evidence>
<evidence type="ECO:0000256" key="4">
    <source>
        <dbReference type="ARBA" id="ARBA00022692"/>
    </source>
</evidence>
<evidence type="ECO:0000256" key="7">
    <source>
        <dbReference type="ARBA" id="ARBA00023170"/>
    </source>
</evidence>
<dbReference type="STRING" id="2015173.A0A026X3Z8"/>
<keyword evidence="10" id="KW-0732">Signal</keyword>
<evidence type="ECO:0000259" key="12">
    <source>
        <dbReference type="Pfam" id="PF24576"/>
    </source>
</evidence>
<evidence type="ECO:0000256" key="8">
    <source>
        <dbReference type="ARBA" id="ARBA00023180"/>
    </source>
</evidence>
<feature type="transmembrane region" description="Helical" evidence="9">
    <location>
        <begin position="415"/>
        <end position="439"/>
    </location>
</feature>
<dbReference type="PANTHER" id="PTHR42643">
    <property type="entry name" value="IONOTROPIC RECEPTOR 20A-RELATED"/>
    <property type="match status" value="1"/>
</dbReference>
<evidence type="ECO:0000256" key="10">
    <source>
        <dbReference type="SAM" id="SignalP"/>
    </source>
</evidence>
<evidence type="ECO:0000256" key="9">
    <source>
        <dbReference type="SAM" id="Phobius"/>
    </source>
</evidence>
<comment type="subcellular location">
    <subcellularLocation>
        <location evidence="1">Cell membrane</location>
        <topology evidence="1">Multi-pass membrane protein</topology>
    </subcellularLocation>
</comment>
<feature type="transmembrane region" description="Helical" evidence="9">
    <location>
        <begin position="344"/>
        <end position="363"/>
    </location>
</feature>
<dbReference type="Gene3D" id="3.40.190.10">
    <property type="entry name" value="Periplasmic binding protein-like II"/>
    <property type="match status" value="1"/>
</dbReference>
<keyword evidence="5 9" id="KW-1133">Transmembrane helix</keyword>
<evidence type="ECO:0000259" key="11">
    <source>
        <dbReference type="Pfam" id="PF00060"/>
    </source>
</evidence>
<keyword evidence="6 9" id="KW-0472">Membrane</keyword>
<dbReference type="GO" id="GO:0005886">
    <property type="term" value="C:plasma membrane"/>
    <property type="evidence" value="ECO:0007669"/>
    <property type="project" value="UniProtKB-SubCell"/>
</dbReference>
<dbReference type="Gene3D" id="1.10.287.70">
    <property type="match status" value="1"/>
</dbReference>
<feature type="signal peptide" evidence="10">
    <location>
        <begin position="1"/>
        <end position="19"/>
    </location>
</feature>
<keyword evidence="7" id="KW-0675">Receptor</keyword>
<dbReference type="InterPro" id="IPR052192">
    <property type="entry name" value="Insect_Ionotropic_Sensory_Rcpt"/>
</dbReference>
<dbReference type="InterPro" id="IPR001320">
    <property type="entry name" value="Iontro_rcpt_C"/>
</dbReference>
<evidence type="ECO:0000256" key="2">
    <source>
        <dbReference type="ARBA" id="ARBA00008685"/>
    </source>
</evidence>
<sequence length="634" mass="73308">MIFIVLCIFAFLLGDDVTASSHVDDLIAKFLVDATPVLFPPSRISLQLCIDYDDMIKLSKILSNKYLMHSIHNVYQEFNPKIYNNLEHQNIYILDLDCNYAVDVLRQAHLKRMLVAPTKWLLLQDRRMMINNDDNANVISTYDVLKVFEDLAIYPDSDVVLARRFDHDFLELISIYRPSPQRSVILENRGNWTVENGLRMRTFDVASARRRNLQQTALKSCLVMTDPNTINHLTDFKDKSMDPVTKANYPWILHLVNRMNATISFEVANTWGYRKENGSWSGMIGMLQRGEIDIGGTATFLVPERLGVVQYIQLYTHTGSRFVFRRPLLSTVSNIFILPFQRNVWLAIAVFLIVAFCLLYLSIKWEYQRDETESATYWHQLNPNQPTISDNIFILLGAFAQQGYMYEPYRVPSRIVTLMLLLASLSLYAAYTANIVGLLQSTTDSIKTIPDLLSSPLKLGAQDVVYNRYYFKSFQDPVRKAIVEQRIEPKGHKPNWMSMDEGVRRVRNELFAFHAEIGTVYQLMQETYLEEEKCGLTQIDFLNVLYPLLAIQIQSPYSEIIKNGALTLREYGLKYREEYRLYTEKPVCSSQISFITIGFTECYFALVTMGYGILLTVIVFALELLWHKKQSAHK</sequence>
<dbReference type="EMBL" id="KK107017">
    <property type="protein sequence ID" value="EZA62823.1"/>
    <property type="molecule type" value="Genomic_DNA"/>
</dbReference>
<evidence type="ECO:0000313" key="14">
    <source>
        <dbReference type="Proteomes" id="UP000053097"/>
    </source>
</evidence>
<gene>
    <name evidence="13" type="ORF">X777_01853</name>
</gene>
<dbReference type="AlphaFoldDB" id="A0A026X3Z8"/>
<reference evidence="13 14" key="1">
    <citation type="journal article" date="2014" name="Curr. Biol.">
        <title>The genome of the clonal raider ant Cerapachys biroi.</title>
        <authorList>
            <person name="Oxley P.R."/>
            <person name="Ji L."/>
            <person name="Fetter-Pruneda I."/>
            <person name="McKenzie S.K."/>
            <person name="Li C."/>
            <person name="Hu H."/>
            <person name="Zhang G."/>
            <person name="Kronauer D.J."/>
        </authorList>
    </citation>
    <scope>NUCLEOTIDE SEQUENCE [LARGE SCALE GENOMIC DNA]</scope>
</reference>
<name>A0A026X3Z8_OOCBI</name>
<dbReference type="SUPFAM" id="SSF53850">
    <property type="entry name" value="Periplasmic binding protein-like II"/>
    <property type="match status" value="1"/>
</dbReference>
<keyword evidence="14" id="KW-1185">Reference proteome</keyword>
<dbReference type="InterPro" id="IPR057074">
    <property type="entry name" value="IR75A_N"/>
</dbReference>
<dbReference type="PANTHER" id="PTHR42643:SF33">
    <property type="entry name" value="GLUTAMATE RECEPTOR 2-LIKE PROTEIN"/>
    <property type="match status" value="1"/>
</dbReference>
<feature type="domain" description="Ionotropic glutamate receptor C-terminal" evidence="11">
    <location>
        <begin position="343"/>
        <end position="455"/>
    </location>
</feature>
<proteinExistence type="inferred from homology"/>
<keyword evidence="4 9" id="KW-0812">Transmembrane</keyword>
<dbReference type="OMA" id="DVVYNRY"/>
<feature type="domain" description="Ionotropic receptor 75a N-terminal" evidence="12">
    <location>
        <begin position="54"/>
        <end position="220"/>
    </location>
</feature>
<evidence type="ECO:0000256" key="5">
    <source>
        <dbReference type="ARBA" id="ARBA00022989"/>
    </source>
</evidence>
<feature type="chain" id="PRO_5001546195" evidence="10">
    <location>
        <begin position="20"/>
        <end position="634"/>
    </location>
</feature>
<dbReference type="Proteomes" id="UP000053097">
    <property type="component" value="Unassembled WGS sequence"/>
</dbReference>
<comment type="similarity">
    <text evidence="2">Belongs to the glutamate-gated ion channel (TC 1.A.10.1) family.</text>
</comment>
<evidence type="ECO:0000256" key="1">
    <source>
        <dbReference type="ARBA" id="ARBA00004651"/>
    </source>
</evidence>
<dbReference type="Pfam" id="PF24576">
    <property type="entry name" value="IR75A_N"/>
    <property type="match status" value="1"/>
</dbReference>
<dbReference type="Pfam" id="PF00060">
    <property type="entry name" value="Lig_chan"/>
    <property type="match status" value="1"/>
</dbReference>